<keyword evidence="4" id="KW-1185">Reference proteome</keyword>
<reference evidence="3" key="1">
    <citation type="submission" date="2022-03" db="EMBL/GenBank/DDBJ databases">
        <authorList>
            <person name="Legras J.-L."/>
            <person name="Devillers H."/>
            <person name="Grondin C."/>
        </authorList>
    </citation>
    <scope>NUCLEOTIDE SEQUENCE</scope>
    <source>
        <strain evidence="3">CLIB 1423</strain>
    </source>
</reference>
<keyword evidence="2" id="KW-0812">Transmembrane</keyword>
<accession>A0A9P0QSE5</accession>
<name>A0A9P0QSE5_9ASCO</name>
<feature type="compositionally biased region" description="Polar residues" evidence="1">
    <location>
        <begin position="102"/>
        <end position="114"/>
    </location>
</feature>
<keyword evidence="2" id="KW-0472">Membrane</keyword>
<protein>
    <submittedName>
        <fullName evidence="3">V-type ATPase assembly factor Pkr1p</fullName>
    </submittedName>
</protein>
<sequence>MASFVTELWDSVFQPGTNPALIKATHGSFVLLILSLLALIYMTRSIHFINLLVIACLLYGTVVWFIGELQQAKLNKNLELEKESQEKKSNEEKSEEEDDVKTSTGSEINSSSPTRKTKKV</sequence>
<dbReference type="GO" id="GO:0070072">
    <property type="term" value="P:vacuolar proton-transporting V-type ATPase complex assembly"/>
    <property type="evidence" value="ECO:0007669"/>
    <property type="project" value="InterPro"/>
</dbReference>
<dbReference type="GO" id="GO:0005789">
    <property type="term" value="C:endoplasmic reticulum membrane"/>
    <property type="evidence" value="ECO:0007669"/>
    <property type="project" value="TreeGrafter"/>
</dbReference>
<feature type="transmembrane region" description="Helical" evidence="2">
    <location>
        <begin position="20"/>
        <end position="41"/>
    </location>
</feature>
<evidence type="ECO:0000256" key="2">
    <source>
        <dbReference type="SAM" id="Phobius"/>
    </source>
</evidence>
<evidence type="ECO:0000313" key="4">
    <source>
        <dbReference type="Proteomes" id="UP000837801"/>
    </source>
</evidence>
<feature type="region of interest" description="Disordered" evidence="1">
    <location>
        <begin position="80"/>
        <end position="120"/>
    </location>
</feature>
<dbReference type="PANTHER" id="PTHR28251:SF1">
    <property type="entry name" value="V-TYPE ATPASE ASSEMBLY FACTOR PKR1"/>
    <property type="match status" value="1"/>
</dbReference>
<feature type="compositionally biased region" description="Basic and acidic residues" evidence="1">
    <location>
        <begin position="80"/>
        <end position="92"/>
    </location>
</feature>
<dbReference type="Proteomes" id="UP000837801">
    <property type="component" value="Unassembled WGS sequence"/>
</dbReference>
<feature type="transmembrane region" description="Helical" evidence="2">
    <location>
        <begin position="48"/>
        <end position="67"/>
    </location>
</feature>
<evidence type="ECO:0000313" key="3">
    <source>
        <dbReference type="EMBL" id="CAH2353745.1"/>
    </source>
</evidence>
<comment type="caution">
    <text evidence="3">The sequence shown here is derived from an EMBL/GenBank/DDBJ whole genome shotgun (WGS) entry which is preliminary data.</text>
</comment>
<organism evidence="3 4">
    <name type="scientific">[Candida] railenensis</name>
    <dbReference type="NCBI Taxonomy" id="45579"/>
    <lineage>
        <taxon>Eukaryota</taxon>
        <taxon>Fungi</taxon>
        <taxon>Dikarya</taxon>
        <taxon>Ascomycota</taxon>
        <taxon>Saccharomycotina</taxon>
        <taxon>Pichiomycetes</taxon>
        <taxon>Debaryomycetaceae</taxon>
        <taxon>Kurtzmaniella</taxon>
    </lineage>
</organism>
<proteinExistence type="predicted"/>
<dbReference type="AlphaFoldDB" id="A0A9P0QSE5"/>
<dbReference type="Pfam" id="PF08636">
    <property type="entry name" value="Pkr1"/>
    <property type="match status" value="1"/>
</dbReference>
<keyword evidence="2" id="KW-1133">Transmembrane helix</keyword>
<gene>
    <name evidence="3" type="ORF">CLIB1423_12S01992</name>
</gene>
<dbReference type="InterPro" id="IPR013945">
    <property type="entry name" value="Pkr1"/>
</dbReference>
<dbReference type="EMBL" id="CAKXYY010000012">
    <property type="protein sequence ID" value="CAH2353745.1"/>
    <property type="molecule type" value="Genomic_DNA"/>
</dbReference>
<dbReference type="PANTHER" id="PTHR28251">
    <property type="entry name" value="V-TYPE ATPASE ASSEMBLY FACTOR PKR1"/>
    <property type="match status" value="1"/>
</dbReference>
<dbReference type="OrthoDB" id="9626941at2759"/>
<evidence type="ECO:0000256" key="1">
    <source>
        <dbReference type="SAM" id="MobiDB-lite"/>
    </source>
</evidence>